<comment type="caution">
    <text evidence="2">The sequence shown here is derived from an EMBL/GenBank/DDBJ whole genome shotgun (WGS) entry which is preliminary data.</text>
</comment>
<dbReference type="InterPro" id="IPR003140">
    <property type="entry name" value="PLipase/COase/thioEstase"/>
</dbReference>
<dbReference type="Pfam" id="PF02230">
    <property type="entry name" value="Abhydrolase_2"/>
    <property type="match status" value="1"/>
</dbReference>
<dbReference type="SUPFAM" id="SSF53474">
    <property type="entry name" value="alpha/beta-Hydrolases"/>
    <property type="match status" value="1"/>
</dbReference>
<feature type="non-terminal residue" evidence="2">
    <location>
        <position position="1"/>
    </location>
</feature>
<accession>A0ABN9TMV5</accession>
<evidence type="ECO:0000313" key="3">
    <source>
        <dbReference type="Proteomes" id="UP001189429"/>
    </source>
</evidence>
<gene>
    <name evidence="2" type="ORF">PCOR1329_LOCUS40603</name>
</gene>
<feature type="domain" description="Phospholipase/carboxylesterase/thioesterase" evidence="1">
    <location>
        <begin position="8"/>
        <end position="124"/>
    </location>
</feature>
<evidence type="ECO:0000313" key="2">
    <source>
        <dbReference type="EMBL" id="CAK0847368.1"/>
    </source>
</evidence>
<organism evidence="2 3">
    <name type="scientific">Prorocentrum cordatum</name>
    <dbReference type="NCBI Taxonomy" id="2364126"/>
    <lineage>
        <taxon>Eukaryota</taxon>
        <taxon>Sar</taxon>
        <taxon>Alveolata</taxon>
        <taxon>Dinophyceae</taxon>
        <taxon>Prorocentrales</taxon>
        <taxon>Prorocentraceae</taxon>
        <taxon>Prorocentrum</taxon>
    </lineage>
</organism>
<name>A0ABN9TMV5_9DINO</name>
<dbReference type="Gene3D" id="3.40.50.1820">
    <property type="entry name" value="alpha/beta hydrolase"/>
    <property type="match status" value="1"/>
</dbReference>
<reference evidence="2" key="1">
    <citation type="submission" date="2023-10" db="EMBL/GenBank/DDBJ databases">
        <authorList>
            <person name="Chen Y."/>
            <person name="Shah S."/>
            <person name="Dougan E. K."/>
            <person name="Thang M."/>
            <person name="Chan C."/>
        </authorList>
    </citation>
    <scope>NUCLEOTIDE SEQUENCE [LARGE SCALE GENOMIC DNA]</scope>
</reference>
<dbReference type="EMBL" id="CAUYUJ010014895">
    <property type="protein sequence ID" value="CAK0847368.1"/>
    <property type="molecule type" value="Genomic_DNA"/>
</dbReference>
<protein>
    <recommendedName>
        <fullName evidence="1">Phospholipase/carboxylesterase/thioesterase domain-containing protein</fullName>
    </recommendedName>
</protein>
<dbReference type="Proteomes" id="UP001189429">
    <property type="component" value="Unassembled WGS sequence"/>
</dbReference>
<proteinExistence type="predicted"/>
<keyword evidence="3" id="KW-1185">Reference proteome</keyword>
<dbReference type="InterPro" id="IPR029058">
    <property type="entry name" value="AB_hydrolase_fold"/>
</dbReference>
<sequence>QECQLLPGCDPRRLVILGLSQGAALAVDVALRARARVGGVVALRGMALPSRHLAGPGLLRLLAFNGARDWLCPPEEARASYEALRPYGVDVAFDTDEWLAHGCARGRQKLSRPEMQKVSAFLKECWSDL</sequence>
<evidence type="ECO:0000259" key="1">
    <source>
        <dbReference type="Pfam" id="PF02230"/>
    </source>
</evidence>